<dbReference type="Gene3D" id="2.130.10.10">
    <property type="entry name" value="YVTN repeat-like/Quinoprotein amine dehydrogenase"/>
    <property type="match status" value="2"/>
</dbReference>
<dbReference type="NCBIfam" id="TIGR04183">
    <property type="entry name" value="Por_Secre_tail"/>
    <property type="match status" value="1"/>
</dbReference>
<dbReference type="Pfam" id="PF21544">
    <property type="entry name" value="PorZ_N_b_propeller"/>
    <property type="match status" value="1"/>
</dbReference>
<dbReference type="RefSeq" id="WP_237722026.1">
    <property type="nucleotide sequence ID" value="NZ_JAACJS010000002.1"/>
</dbReference>
<dbReference type="SUPFAM" id="SSF63829">
    <property type="entry name" value="Calcium-dependent phosphotriesterase"/>
    <property type="match status" value="2"/>
</dbReference>
<keyword evidence="3" id="KW-1185">Reference proteome</keyword>
<reference evidence="2 3" key="1">
    <citation type="submission" date="2020-01" db="EMBL/GenBank/DDBJ databases">
        <title>Genome analysis.</title>
        <authorList>
            <person name="Wu S."/>
            <person name="Wang G."/>
        </authorList>
    </citation>
    <scope>NUCLEOTIDE SEQUENCE [LARGE SCALE GENOMIC DNA]</scope>
    <source>
        <strain evidence="2 3">SYL130</strain>
    </source>
</reference>
<dbReference type="Proteomes" id="UP000753802">
    <property type="component" value="Unassembled WGS sequence"/>
</dbReference>
<organism evidence="2 3">
    <name type="scientific">Sediminibacterium roseum</name>
    <dbReference type="NCBI Taxonomy" id="1978412"/>
    <lineage>
        <taxon>Bacteria</taxon>
        <taxon>Pseudomonadati</taxon>
        <taxon>Bacteroidota</taxon>
        <taxon>Chitinophagia</taxon>
        <taxon>Chitinophagales</taxon>
        <taxon>Chitinophagaceae</taxon>
        <taxon>Sediminibacterium</taxon>
    </lineage>
</organism>
<dbReference type="EMBL" id="JAACJS010000002">
    <property type="protein sequence ID" value="NCI48600.1"/>
    <property type="molecule type" value="Genomic_DNA"/>
</dbReference>
<name>A0ABW9ZQ00_9BACT</name>
<evidence type="ECO:0000313" key="2">
    <source>
        <dbReference type="EMBL" id="NCI48600.1"/>
    </source>
</evidence>
<gene>
    <name evidence="2" type="ORF">GWC95_01605</name>
</gene>
<protein>
    <submittedName>
        <fullName evidence="2">T9SS type A sorting domain-containing protein</fullName>
    </submittedName>
</protein>
<accession>A0ABW9ZQ00</accession>
<dbReference type="InterPro" id="IPR015943">
    <property type="entry name" value="WD40/YVTN_repeat-like_dom_sf"/>
</dbReference>
<proteinExistence type="predicted"/>
<sequence>MLPVQPIGQWRDHLNYQQAIQVVRGDKLYCATTAALFSVDADKEIQRYSKATGLNDIGVQAIGWDAATAQLVVVYSNSNVDVVKKDNIKNIGDIRRSTIAGNKTVYSIYCRDGLAYLGSGLGVIVVNLTKYEIKDTWFIGNGGGQVKVNGFTGDGASFFAATDEGLKSIAANSPNISNYANWQLLSGSNGLSAGAVKNVLTTNNRIVAEKNDSLFILNGTNWNFLYSDAAWQIVNSNSSENKILVSQRTASGNARVLVLNTNGQIEKNLSQGNVVSFPRSAVIDNDGVWIADQFGGLSRFGAQVERFIPNGPPGTADGEMIVQNNVVYAAAGSVNTAWNYQYNRNGVYSFKEGQWNYKGFFNLPVLDSVLDFITVAADPVDAGIWAGSYGGGLVNFKETGQPVIYKKGNSTLQPATGDPGSYRVSGLAYDQFNHLWISNYGAPQELHVRKTDGTFKGFTIPFAHTENAVSQIVVDDLNQLWIVSPKDNGLFAFSYGQSIDNTSDDKWKFYRQGPGNGNLPGNNVLSIVKDRNGFIWVGTDKGIGIIQCNSEVFSAGGCDAVLPVVQLDRFAGLLFKNEIVQTMAVDGANRKWIGTKNGVWLISPDGDKVIYRFTAENSPLLNNDVKRIAVDGASGEVFISTLSGICSFRSTATEGTTSNSNVLVYPNPVPPGYNGTIAIRGLVNDALVKITELNGRLVYQARALGGQAVWNGRNYLGNTIASGVYLVVVRDDSGSERIVTKIVIVR</sequence>
<evidence type="ECO:0000259" key="1">
    <source>
        <dbReference type="Pfam" id="PF21544"/>
    </source>
</evidence>
<evidence type="ECO:0000313" key="3">
    <source>
        <dbReference type="Proteomes" id="UP000753802"/>
    </source>
</evidence>
<feature type="domain" description="PorZ N-terminal beta-propeller" evidence="1">
    <location>
        <begin position="28"/>
        <end position="183"/>
    </location>
</feature>
<comment type="caution">
    <text evidence="2">The sequence shown here is derived from an EMBL/GenBank/DDBJ whole genome shotgun (WGS) entry which is preliminary data.</text>
</comment>
<dbReference type="InterPro" id="IPR011110">
    <property type="entry name" value="Reg_prop"/>
</dbReference>
<dbReference type="Pfam" id="PF07494">
    <property type="entry name" value="Reg_prop"/>
    <property type="match status" value="1"/>
</dbReference>
<dbReference type="InterPro" id="IPR048954">
    <property type="entry name" value="PorZ_N"/>
</dbReference>
<dbReference type="InterPro" id="IPR026444">
    <property type="entry name" value="Secre_tail"/>
</dbReference>